<gene>
    <name evidence="4" type="primary">msrA</name>
    <name evidence="7" type="ORF">TSA66_02840</name>
</gene>
<comment type="caution">
    <text evidence="7">The sequence shown here is derived from an EMBL/GenBank/DDBJ whole genome shotgun (WGS) entry which is preliminary data.</text>
</comment>
<evidence type="ECO:0000313" key="7">
    <source>
        <dbReference type="EMBL" id="KIF83450.1"/>
    </source>
</evidence>
<comment type="similarity">
    <text evidence="4">Belongs to the MsrA Met sulfoxide reductase family.</text>
</comment>
<keyword evidence="5" id="KW-0732">Signal</keyword>
<name>A0A0C2BQB1_9BURK</name>
<evidence type="ECO:0000313" key="8">
    <source>
        <dbReference type="Proteomes" id="UP000031572"/>
    </source>
</evidence>
<keyword evidence="1 4" id="KW-0560">Oxidoreductase</keyword>
<evidence type="ECO:0000256" key="3">
    <source>
        <dbReference type="ARBA" id="ARBA00048782"/>
    </source>
</evidence>
<dbReference type="GO" id="GO:0008113">
    <property type="term" value="F:peptide-methionine (S)-S-oxide reductase activity"/>
    <property type="evidence" value="ECO:0007669"/>
    <property type="project" value="UniProtKB-UniRule"/>
</dbReference>
<feature type="signal peptide" evidence="5">
    <location>
        <begin position="1"/>
        <end position="19"/>
    </location>
</feature>
<dbReference type="SUPFAM" id="SSF55068">
    <property type="entry name" value="Peptide methionine sulfoxide reductase"/>
    <property type="match status" value="1"/>
</dbReference>
<organism evidence="7 8">
    <name type="scientific">Noviherbaspirillum autotrophicum</name>
    <dbReference type="NCBI Taxonomy" id="709839"/>
    <lineage>
        <taxon>Bacteria</taxon>
        <taxon>Pseudomonadati</taxon>
        <taxon>Pseudomonadota</taxon>
        <taxon>Betaproteobacteria</taxon>
        <taxon>Burkholderiales</taxon>
        <taxon>Oxalobacteraceae</taxon>
        <taxon>Noviherbaspirillum</taxon>
    </lineage>
</organism>
<keyword evidence="8" id="KW-1185">Reference proteome</keyword>
<dbReference type="Proteomes" id="UP000031572">
    <property type="component" value="Unassembled WGS sequence"/>
</dbReference>
<dbReference type="EC" id="1.8.4.11" evidence="4"/>
<comment type="catalytic activity">
    <reaction evidence="2 4">
        <text>L-methionyl-[protein] + [thioredoxin]-disulfide + H2O = L-methionyl-(S)-S-oxide-[protein] + [thioredoxin]-dithiol</text>
        <dbReference type="Rhea" id="RHEA:14217"/>
        <dbReference type="Rhea" id="RHEA-COMP:10698"/>
        <dbReference type="Rhea" id="RHEA-COMP:10700"/>
        <dbReference type="Rhea" id="RHEA-COMP:12313"/>
        <dbReference type="Rhea" id="RHEA-COMP:12315"/>
        <dbReference type="ChEBI" id="CHEBI:15377"/>
        <dbReference type="ChEBI" id="CHEBI:16044"/>
        <dbReference type="ChEBI" id="CHEBI:29950"/>
        <dbReference type="ChEBI" id="CHEBI:44120"/>
        <dbReference type="ChEBI" id="CHEBI:50058"/>
        <dbReference type="EC" id="1.8.4.11"/>
    </reaction>
</comment>
<evidence type="ECO:0000256" key="2">
    <source>
        <dbReference type="ARBA" id="ARBA00047806"/>
    </source>
</evidence>
<dbReference type="EMBL" id="JWJG01000028">
    <property type="protein sequence ID" value="KIF83450.1"/>
    <property type="molecule type" value="Genomic_DNA"/>
</dbReference>
<dbReference type="Gene3D" id="3.30.1060.10">
    <property type="entry name" value="Peptide methionine sulphoxide reductase MsrA"/>
    <property type="match status" value="1"/>
</dbReference>
<dbReference type="HAMAP" id="MF_01401">
    <property type="entry name" value="MsrA"/>
    <property type="match status" value="1"/>
</dbReference>
<sequence length="233" mass="25501">MATMAVVVACLYPMGGAIAETAVKIPPPASDLVAQTRNAPDTAVFAGGCFWGIQAVFQHTKGVVNAVSGYAGGEKETADYSHVSSGYTGHAESVLITYDPKQISYGNLLQIYFSVAHDPTQLNKQYPDVGTQYRSAIFYKDADQRRVAEQYIRQLAAAHVYQNKIVIRLSPLTAFYAAENYHQDYATLHPESGYIAQFDLPKIAALKKLFPEQYRESPVLVASQQAAKAAEEK</sequence>
<dbReference type="Pfam" id="PF01625">
    <property type="entry name" value="PMSR"/>
    <property type="match status" value="1"/>
</dbReference>
<dbReference type="PANTHER" id="PTHR43774:SF1">
    <property type="entry name" value="PEPTIDE METHIONINE SULFOXIDE REDUCTASE MSRA 2"/>
    <property type="match status" value="1"/>
</dbReference>
<evidence type="ECO:0000256" key="4">
    <source>
        <dbReference type="HAMAP-Rule" id="MF_01401"/>
    </source>
</evidence>
<comment type="catalytic activity">
    <reaction evidence="3 4">
        <text>[thioredoxin]-disulfide + L-methionine + H2O = L-methionine (S)-S-oxide + [thioredoxin]-dithiol</text>
        <dbReference type="Rhea" id="RHEA:19993"/>
        <dbReference type="Rhea" id="RHEA-COMP:10698"/>
        <dbReference type="Rhea" id="RHEA-COMP:10700"/>
        <dbReference type="ChEBI" id="CHEBI:15377"/>
        <dbReference type="ChEBI" id="CHEBI:29950"/>
        <dbReference type="ChEBI" id="CHEBI:50058"/>
        <dbReference type="ChEBI" id="CHEBI:57844"/>
        <dbReference type="ChEBI" id="CHEBI:58772"/>
        <dbReference type="EC" id="1.8.4.11"/>
    </reaction>
</comment>
<evidence type="ECO:0000256" key="5">
    <source>
        <dbReference type="SAM" id="SignalP"/>
    </source>
</evidence>
<accession>A0A0C2BQB1</accession>
<dbReference type="OrthoDB" id="4174719at2"/>
<dbReference type="NCBIfam" id="TIGR00401">
    <property type="entry name" value="msrA"/>
    <property type="match status" value="1"/>
</dbReference>
<evidence type="ECO:0000256" key="1">
    <source>
        <dbReference type="ARBA" id="ARBA00023002"/>
    </source>
</evidence>
<evidence type="ECO:0000259" key="6">
    <source>
        <dbReference type="Pfam" id="PF01625"/>
    </source>
</evidence>
<dbReference type="InterPro" id="IPR002569">
    <property type="entry name" value="Met_Sox_Rdtase_MsrA_dom"/>
</dbReference>
<comment type="function">
    <text evidence="4">Has an important function as a repair enzyme for proteins that have been inactivated by oxidation. Catalyzes the reversible oxidation-reduction of methionine sulfoxide in proteins to methionine.</text>
</comment>
<reference evidence="7 8" key="1">
    <citation type="submission" date="2014-12" db="EMBL/GenBank/DDBJ databases">
        <title>Denitrispirillum autotrophicum gen. nov., sp. nov., Denitrifying, Facultatively Autotrophic Bacteria Isolated from Rice Paddy Soil.</title>
        <authorList>
            <person name="Ishii S."/>
            <person name="Ashida N."/>
            <person name="Ohno H."/>
            <person name="Otsuka S."/>
            <person name="Yokota A."/>
            <person name="Senoo K."/>
        </authorList>
    </citation>
    <scope>NUCLEOTIDE SEQUENCE [LARGE SCALE GENOMIC DNA]</scope>
    <source>
        <strain evidence="7 8">TSA66</strain>
    </source>
</reference>
<dbReference type="InterPro" id="IPR036509">
    <property type="entry name" value="Met_Sox_Rdtase_MsrA_sf"/>
</dbReference>
<feature type="active site" evidence="4">
    <location>
        <position position="49"/>
    </location>
</feature>
<proteinExistence type="inferred from homology"/>
<feature type="domain" description="Peptide methionine sulphoxide reductase MsrA" evidence="6">
    <location>
        <begin position="42"/>
        <end position="194"/>
    </location>
</feature>
<protein>
    <recommendedName>
        <fullName evidence="4">Peptide methionine sulfoxide reductase MsrA</fullName>
        <shortName evidence="4">Protein-methionine-S-oxide reductase</shortName>
        <ecNumber evidence="4">1.8.4.11</ecNumber>
    </recommendedName>
    <alternativeName>
        <fullName evidence="4">Peptide-methionine (S)-S-oxide reductase</fullName>
        <shortName evidence="4">Peptide Met(O) reductase</shortName>
    </alternativeName>
</protein>
<dbReference type="AlphaFoldDB" id="A0A0C2BQB1"/>
<dbReference type="PANTHER" id="PTHR43774">
    <property type="entry name" value="PEPTIDE METHIONINE SULFOXIDE REDUCTASE"/>
    <property type="match status" value="1"/>
</dbReference>
<dbReference type="GO" id="GO:0033744">
    <property type="term" value="F:L-methionine:thioredoxin-disulfide S-oxidoreductase activity"/>
    <property type="evidence" value="ECO:0007669"/>
    <property type="project" value="RHEA"/>
</dbReference>
<feature type="chain" id="PRO_5005425262" description="Peptide methionine sulfoxide reductase MsrA" evidence="5">
    <location>
        <begin position="20"/>
        <end position="233"/>
    </location>
</feature>
<dbReference type="STRING" id="709839.TSA66_02840"/>